<dbReference type="Gene3D" id="6.10.140.2220">
    <property type="match status" value="1"/>
</dbReference>
<evidence type="ECO:0000256" key="4">
    <source>
        <dbReference type="PROSITE-ProRule" id="PRU00134"/>
    </source>
</evidence>
<dbReference type="EMBL" id="JARKIB010000080">
    <property type="protein sequence ID" value="KAJ7746320.1"/>
    <property type="molecule type" value="Genomic_DNA"/>
</dbReference>
<evidence type="ECO:0000313" key="7">
    <source>
        <dbReference type="Proteomes" id="UP001215598"/>
    </source>
</evidence>
<sequence length="422" mass="47509">MYPFPPADGKRQQISIFRDFAPTALQIYWYMEERCVSQPFLSAVQDDRHRIKAFLAKCISKRTSRTMRATGRSGLDGRPEMELDYLTLTGLHGLTLRISDIYSLLGFIITETEPYPENPGETTAQKDANHLAILAHYTKWIDILANSGWWNGTDSFPSSTCIMWVRTAVNSAEGTFIPMAVFPNLSGSHKYEALHLQQQNIQGFINGLKINGVSPRVLEGVASHFGHCAEILALLYMLDPLTASQCFLRGAAAETAPLHAAKIYDPEQFRKKMKKACANCQYMLRRINEKMGKRAGDSNALQYYDMVHHKSFVPPGPEVCARRACPNQAWSNYECSWCRVTWYCSSNCKKLDAPEHDKICVGARWKKCNACGNPGKSFCGGCQKVEGRIPAMYCQRACQVTHWPKHKAWCENRFNVGGPPGM</sequence>
<dbReference type="InterPro" id="IPR002893">
    <property type="entry name" value="Znf_MYND"/>
</dbReference>
<evidence type="ECO:0000313" key="6">
    <source>
        <dbReference type="EMBL" id="KAJ7746320.1"/>
    </source>
</evidence>
<comment type="caution">
    <text evidence="6">The sequence shown here is derived from an EMBL/GenBank/DDBJ whole genome shotgun (WGS) entry which is preliminary data.</text>
</comment>
<evidence type="ECO:0000256" key="1">
    <source>
        <dbReference type="ARBA" id="ARBA00022723"/>
    </source>
</evidence>
<dbReference type="Pfam" id="PF01753">
    <property type="entry name" value="zf-MYND"/>
    <property type="match status" value="2"/>
</dbReference>
<proteinExistence type="predicted"/>
<evidence type="ECO:0000259" key="5">
    <source>
        <dbReference type="PROSITE" id="PS50865"/>
    </source>
</evidence>
<dbReference type="Proteomes" id="UP001215598">
    <property type="component" value="Unassembled WGS sequence"/>
</dbReference>
<keyword evidence="1" id="KW-0479">Metal-binding</keyword>
<organism evidence="6 7">
    <name type="scientific">Mycena metata</name>
    <dbReference type="NCBI Taxonomy" id="1033252"/>
    <lineage>
        <taxon>Eukaryota</taxon>
        <taxon>Fungi</taxon>
        <taxon>Dikarya</taxon>
        <taxon>Basidiomycota</taxon>
        <taxon>Agaricomycotina</taxon>
        <taxon>Agaricomycetes</taxon>
        <taxon>Agaricomycetidae</taxon>
        <taxon>Agaricales</taxon>
        <taxon>Marasmiineae</taxon>
        <taxon>Mycenaceae</taxon>
        <taxon>Mycena</taxon>
    </lineage>
</organism>
<gene>
    <name evidence="6" type="ORF">B0H16DRAFT_1557021</name>
</gene>
<keyword evidence="7" id="KW-1185">Reference proteome</keyword>
<name>A0AAD7IPX6_9AGAR</name>
<evidence type="ECO:0000256" key="2">
    <source>
        <dbReference type="ARBA" id="ARBA00022771"/>
    </source>
</evidence>
<evidence type="ECO:0000256" key="3">
    <source>
        <dbReference type="ARBA" id="ARBA00022833"/>
    </source>
</evidence>
<dbReference type="GO" id="GO:0008270">
    <property type="term" value="F:zinc ion binding"/>
    <property type="evidence" value="ECO:0007669"/>
    <property type="project" value="UniProtKB-KW"/>
</dbReference>
<protein>
    <recommendedName>
        <fullName evidence="5">MYND-type domain-containing protein</fullName>
    </recommendedName>
</protein>
<keyword evidence="2 4" id="KW-0863">Zinc-finger</keyword>
<dbReference type="AlphaFoldDB" id="A0AAD7IPX6"/>
<accession>A0AAD7IPX6</accession>
<dbReference type="SUPFAM" id="SSF144232">
    <property type="entry name" value="HIT/MYND zinc finger-like"/>
    <property type="match status" value="2"/>
</dbReference>
<keyword evidence="3" id="KW-0862">Zinc</keyword>
<feature type="domain" description="MYND-type" evidence="5">
    <location>
        <begin position="368"/>
        <end position="410"/>
    </location>
</feature>
<dbReference type="PROSITE" id="PS50865">
    <property type="entry name" value="ZF_MYND_2"/>
    <property type="match status" value="2"/>
</dbReference>
<reference evidence="6" key="1">
    <citation type="submission" date="2023-03" db="EMBL/GenBank/DDBJ databases">
        <title>Massive genome expansion in bonnet fungi (Mycena s.s.) driven by repeated elements and novel gene families across ecological guilds.</title>
        <authorList>
            <consortium name="Lawrence Berkeley National Laboratory"/>
            <person name="Harder C.B."/>
            <person name="Miyauchi S."/>
            <person name="Viragh M."/>
            <person name="Kuo A."/>
            <person name="Thoen E."/>
            <person name="Andreopoulos B."/>
            <person name="Lu D."/>
            <person name="Skrede I."/>
            <person name="Drula E."/>
            <person name="Henrissat B."/>
            <person name="Morin E."/>
            <person name="Kohler A."/>
            <person name="Barry K."/>
            <person name="LaButti K."/>
            <person name="Morin E."/>
            <person name="Salamov A."/>
            <person name="Lipzen A."/>
            <person name="Mereny Z."/>
            <person name="Hegedus B."/>
            <person name="Baldrian P."/>
            <person name="Stursova M."/>
            <person name="Weitz H."/>
            <person name="Taylor A."/>
            <person name="Grigoriev I.V."/>
            <person name="Nagy L.G."/>
            <person name="Martin F."/>
            <person name="Kauserud H."/>
        </authorList>
    </citation>
    <scope>NUCLEOTIDE SEQUENCE</scope>
    <source>
        <strain evidence="6">CBHHK182m</strain>
    </source>
</reference>
<feature type="domain" description="MYND-type" evidence="5">
    <location>
        <begin position="322"/>
        <end position="360"/>
    </location>
</feature>